<evidence type="ECO:0000313" key="6">
    <source>
        <dbReference type="Proteomes" id="UP001491310"/>
    </source>
</evidence>
<dbReference type="InterPro" id="IPR001611">
    <property type="entry name" value="Leu-rich_rpt"/>
</dbReference>
<keyword evidence="3" id="KW-0677">Repeat</keyword>
<dbReference type="PANTHER" id="PTHR48051:SF1">
    <property type="entry name" value="RAS SUPPRESSOR PROTEIN 1"/>
    <property type="match status" value="1"/>
</dbReference>
<dbReference type="Pfam" id="PF13855">
    <property type="entry name" value="LRR_8"/>
    <property type="match status" value="1"/>
</dbReference>
<dbReference type="Proteomes" id="UP001491310">
    <property type="component" value="Unassembled WGS sequence"/>
</dbReference>
<evidence type="ECO:0000256" key="1">
    <source>
        <dbReference type="ARBA" id="ARBA00004430"/>
    </source>
</evidence>
<dbReference type="InterPro" id="IPR000626">
    <property type="entry name" value="Ubiquitin-like_dom"/>
</dbReference>
<accession>A0ABR2YGM9</accession>
<evidence type="ECO:0000313" key="5">
    <source>
        <dbReference type="EMBL" id="KAK9904917.1"/>
    </source>
</evidence>
<dbReference type="InterPro" id="IPR050216">
    <property type="entry name" value="LRR_domain-containing"/>
</dbReference>
<comment type="subcellular location">
    <subcellularLocation>
        <location evidence="1">Cytoplasm</location>
        <location evidence="1">Cytoskeleton</location>
        <location evidence="1">Cilium axoneme</location>
    </subcellularLocation>
</comment>
<dbReference type="SUPFAM" id="SSF52058">
    <property type="entry name" value="L domain-like"/>
    <property type="match status" value="1"/>
</dbReference>
<dbReference type="InterPro" id="IPR029071">
    <property type="entry name" value="Ubiquitin-like_domsf"/>
</dbReference>
<feature type="domain" description="Ubiquitin-like" evidence="4">
    <location>
        <begin position="1"/>
        <end position="74"/>
    </location>
</feature>
<dbReference type="EMBL" id="JALJOT010000012">
    <property type="protein sequence ID" value="KAK9904917.1"/>
    <property type="molecule type" value="Genomic_DNA"/>
</dbReference>
<dbReference type="SMART" id="SM00213">
    <property type="entry name" value="UBQ"/>
    <property type="match status" value="1"/>
</dbReference>
<dbReference type="PANTHER" id="PTHR48051">
    <property type="match status" value="1"/>
</dbReference>
<organism evidence="5 6">
    <name type="scientific">Coccomyxa subellipsoidea</name>
    <dbReference type="NCBI Taxonomy" id="248742"/>
    <lineage>
        <taxon>Eukaryota</taxon>
        <taxon>Viridiplantae</taxon>
        <taxon>Chlorophyta</taxon>
        <taxon>core chlorophytes</taxon>
        <taxon>Trebouxiophyceae</taxon>
        <taxon>Trebouxiophyceae incertae sedis</taxon>
        <taxon>Coccomyxaceae</taxon>
        <taxon>Coccomyxa</taxon>
    </lineage>
</organism>
<dbReference type="PROSITE" id="PS50053">
    <property type="entry name" value="UBIQUITIN_2"/>
    <property type="match status" value="1"/>
</dbReference>
<keyword evidence="6" id="KW-1185">Reference proteome</keyword>
<evidence type="ECO:0000256" key="3">
    <source>
        <dbReference type="ARBA" id="ARBA00022737"/>
    </source>
</evidence>
<name>A0ABR2YGM9_9CHLO</name>
<gene>
    <name evidence="5" type="ORF">WJX75_005508</name>
</gene>
<evidence type="ECO:0000256" key="2">
    <source>
        <dbReference type="ARBA" id="ARBA00022614"/>
    </source>
</evidence>
<proteinExistence type="predicted"/>
<comment type="caution">
    <text evidence="5">The sequence shown here is derived from an EMBL/GenBank/DDBJ whole genome shotgun (WGS) entry which is preliminary data.</text>
</comment>
<dbReference type="SMART" id="SM00369">
    <property type="entry name" value="LRR_TYP"/>
    <property type="match status" value="3"/>
</dbReference>
<dbReference type="Pfam" id="PF00240">
    <property type="entry name" value="ubiquitin"/>
    <property type="match status" value="1"/>
</dbReference>
<dbReference type="Gene3D" id="3.10.20.90">
    <property type="entry name" value="Phosphatidylinositol 3-kinase Catalytic Subunit, Chain A, domain 1"/>
    <property type="match status" value="1"/>
</dbReference>
<evidence type="ECO:0000259" key="4">
    <source>
        <dbReference type="PROSITE" id="PS50053"/>
    </source>
</evidence>
<dbReference type="InterPro" id="IPR032675">
    <property type="entry name" value="LRR_dom_sf"/>
</dbReference>
<protein>
    <recommendedName>
        <fullName evidence="4">Ubiquitin-like domain-containing protein</fullName>
    </recommendedName>
</protein>
<dbReference type="Gene3D" id="3.80.10.10">
    <property type="entry name" value="Ribonuclease Inhibitor"/>
    <property type="match status" value="1"/>
</dbReference>
<dbReference type="SUPFAM" id="SSF54236">
    <property type="entry name" value="Ubiquitin-like"/>
    <property type="match status" value="1"/>
</dbReference>
<dbReference type="InterPro" id="IPR003591">
    <property type="entry name" value="Leu-rich_rpt_typical-subtyp"/>
</dbReference>
<sequence length="292" mass="31621">MAIKVLVQHGKNTYELHADSVDDLNEKVEEASGVLARHQRLIYKGKVLAKGTSLAELKLKDASKVMLMASSSTATQGQVVAQDVGKAKAAEARERARQQLNEKDKKAALLREPAAFQKSWQERAAVWAKTGVASIRDAGFAALTQLTVLALDHNQLTEVSGDVGALVSLRNLNLAHNSLIRLPAAVENSLAALPESLGRLQNLRSLLLDKNRLKVVPAVVLRGCGALATLALHGNPVTVEQLREADGFAEFNARRCAKHDKQLEMQVFALSGGFDEGADQVQWQSWGATPRK</sequence>
<keyword evidence="2" id="KW-0433">Leucine-rich repeat</keyword>
<reference evidence="5 6" key="1">
    <citation type="journal article" date="2024" name="Nat. Commun.">
        <title>Phylogenomics reveals the evolutionary origins of lichenization in chlorophyte algae.</title>
        <authorList>
            <person name="Puginier C."/>
            <person name="Libourel C."/>
            <person name="Otte J."/>
            <person name="Skaloud P."/>
            <person name="Haon M."/>
            <person name="Grisel S."/>
            <person name="Petersen M."/>
            <person name="Berrin J.G."/>
            <person name="Delaux P.M."/>
            <person name="Dal Grande F."/>
            <person name="Keller J."/>
        </authorList>
    </citation>
    <scope>NUCLEOTIDE SEQUENCE [LARGE SCALE GENOMIC DNA]</scope>
    <source>
        <strain evidence="5 6">SAG 216-7</strain>
    </source>
</reference>